<dbReference type="EMBL" id="CAJVPZ010003373">
    <property type="protein sequence ID" value="CAG8529254.1"/>
    <property type="molecule type" value="Genomic_DNA"/>
</dbReference>
<evidence type="ECO:0000313" key="2">
    <source>
        <dbReference type="Proteomes" id="UP000789396"/>
    </source>
</evidence>
<name>A0A9N9FF46_9GLOM</name>
<sequence length="82" mass="9501">MQYDSVRESGYSDEAVQLLCRAPQIYKDVKKHRYDTTDLVDYLDNLLDGNGINKNTAEESLGITKINLLPNDQNCYRQTIWD</sequence>
<accession>A0A9N9FF46</accession>
<dbReference type="AlphaFoldDB" id="A0A9N9FF46"/>
<protein>
    <submittedName>
        <fullName evidence="1">14087_t:CDS:1</fullName>
    </submittedName>
</protein>
<keyword evidence="2" id="KW-1185">Reference proteome</keyword>
<evidence type="ECO:0000313" key="1">
    <source>
        <dbReference type="EMBL" id="CAG8529254.1"/>
    </source>
</evidence>
<gene>
    <name evidence="1" type="ORF">RFULGI_LOCUS3714</name>
</gene>
<dbReference type="Proteomes" id="UP000789396">
    <property type="component" value="Unassembled WGS sequence"/>
</dbReference>
<proteinExistence type="predicted"/>
<organism evidence="1 2">
    <name type="scientific">Racocetra fulgida</name>
    <dbReference type="NCBI Taxonomy" id="60492"/>
    <lineage>
        <taxon>Eukaryota</taxon>
        <taxon>Fungi</taxon>
        <taxon>Fungi incertae sedis</taxon>
        <taxon>Mucoromycota</taxon>
        <taxon>Glomeromycotina</taxon>
        <taxon>Glomeromycetes</taxon>
        <taxon>Diversisporales</taxon>
        <taxon>Gigasporaceae</taxon>
        <taxon>Racocetra</taxon>
    </lineage>
</organism>
<reference evidence="1" key="1">
    <citation type="submission" date="2021-06" db="EMBL/GenBank/DDBJ databases">
        <authorList>
            <person name="Kallberg Y."/>
            <person name="Tangrot J."/>
            <person name="Rosling A."/>
        </authorList>
    </citation>
    <scope>NUCLEOTIDE SEQUENCE</scope>
    <source>
        <strain evidence="1">IN212</strain>
    </source>
</reference>
<comment type="caution">
    <text evidence="1">The sequence shown here is derived from an EMBL/GenBank/DDBJ whole genome shotgun (WGS) entry which is preliminary data.</text>
</comment>